<reference evidence="1 2" key="1">
    <citation type="submission" date="2019-06" db="EMBL/GenBank/DDBJ databases">
        <title>Genomic Encyclopedia of Type Strains, Phase IV (KMG-V): Genome sequencing to study the core and pangenomes of soil and plant-associated prokaryotes.</title>
        <authorList>
            <person name="Whitman W."/>
        </authorList>
    </citation>
    <scope>NUCLEOTIDE SEQUENCE [LARGE SCALE GENOMIC DNA]</scope>
    <source>
        <strain evidence="1 2">BR 11880</strain>
    </source>
</reference>
<sequence>MSTNTGLNEWHGYPLLPTDSFAKQVWERFANWAIRSGAQADRDAADRCANFYGFQP</sequence>
<comment type="caution">
    <text evidence="1">The sequence shown here is derived from an EMBL/GenBank/DDBJ whole genome shotgun (WGS) entry which is preliminary data.</text>
</comment>
<dbReference type="RefSeq" id="WP_186457631.1">
    <property type="nucleotide sequence ID" value="NZ_VITN01000032.1"/>
</dbReference>
<dbReference type="Proteomes" id="UP000319859">
    <property type="component" value="Unassembled WGS sequence"/>
</dbReference>
<organism evidence="1 2">
    <name type="scientific">Nitrospirillum amazonense</name>
    <dbReference type="NCBI Taxonomy" id="28077"/>
    <lineage>
        <taxon>Bacteria</taxon>
        <taxon>Pseudomonadati</taxon>
        <taxon>Pseudomonadota</taxon>
        <taxon>Alphaproteobacteria</taxon>
        <taxon>Rhodospirillales</taxon>
        <taxon>Azospirillaceae</taxon>
        <taxon>Nitrospirillum</taxon>
    </lineage>
</organism>
<protein>
    <submittedName>
        <fullName evidence="1">Uncharacterized protein</fullName>
    </submittedName>
</protein>
<evidence type="ECO:0000313" key="1">
    <source>
        <dbReference type="EMBL" id="TWB10753.1"/>
    </source>
</evidence>
<gene>
    <name evidence="1" type="ORF">FBZ89_13222</name>
</gene>
<dbReference type="AlphaFoldDB" id="A0A560EN07"/>
<name>A0A560EN07_9PROT</name>
<accession>A0A560EN07</accession>
<dbReference type="EMBL" id="VITN01000032">
    <property type="protein sequence ID" value="TWB10753.1"/>
    <property type="molecule type" value="Genomic_DNA"/>
</dbReference>
<proteinExistence type="predicted"/>
<evidence type="ECO:0000313" key="2">
    <source>
        <dbReference type="Proteomes" id="UP000319859"/>
    </source>
</evidence>